<feature type="transmembrane region" description="Helical" evidence="1">
    <location>
        <begin position="75"/>
        <end position="93"/>
    </location>
</feature>
<protein>
    <submittedName>
        <fullName evidence="2">(northern house mosquito) hypothetical protein</fullName>
    </submittedName>
</protein>
<sequence>MTFNSIVGGSFVGLLHLQTFVYVRTHTRFSTAAFLARKQYVQKLCCTLYLAFLSFLLDSLLTKLKYLYLYNSTEIHVYGAWCGCGCVCVHLRLKCGNKS</sequence>
<name>A0A8D8FA92_CULPI</name>
<accession>A0A8D8FA92</accession>
<keyword evidence="1" id="KW-0812">Transmembrane</keyword>
<dbReference type="EMBL" id="HBUE01047379">
    <property type="protein sequence ID" value="CAG6463123.1"/>
    <property type="molecule type" value="Transcribed_RNA"/>
</dbReference>
<dbReference type="AlphaFoldDB" id="A0A8D8FA92"/>
<feature type="transmembrane region" description="Helical" evidence="1">
    <location>
        <begin position="44"/>
        <end position="63"/>
    </location>
</feature>
<evidence type="ECO:0000256" key="1">
    <source>
        <dbReference type="SAM" id="Phobius"/>
    </source>
</evidence>
<keyword evidence="1" id="KW-1133">Transmembrane helix</keyword>
<dbReference type="EMBL" id="HBUE01047381">
    <property type="protein sequence ID" value="CAG6463125.1"/>
    <property type="molecule type" value="Transcribed_RNA"/>
</dbReference>
<feature type="transmembrane region" description="Helical" evidence="1">
    <location>
        <begin position="6"/>
        <end position="23"/>
    </location>
</feature>
<reference evidence="2" key="1">
    <citation type="submission" date="2021-05" db="EMBL/GenBank/DDBJ databases">
        <authorList>
            <person name="Alioto T."/>
            <person name="Alioto T."/>
            <person name="Gomez Garrido J."/>
        </authorList>
    </citation>
    <scope>NUCLEOTIDE SEQUENCE</scope>
</reference>
<keyword evidence="1" id="KW-0472">Membrane</keyword>
<proteinExistence type="predicted"/>
<evidence type="ECO:0000313" key="2">
    <source>
        <dbReference type="EMBL" id="CAG6463123.1"/>
    </source>
</evidence>
<organism evidence="2">
    <name type="scientific">Culex pipiens</name>
    <name type="common">House mosquito</name>
    <dbReference type="NCBI Taxonomy" id="7175"/>
    <lineage>
        <taxon>Eukaryota</taxon>
        <taxon>Metazoa</taxon>
        <taxon>Ecdysozoa</taxon>
        <taxon>Arthropoda</taxon>
        <taxon>Hexapoda</taxon>
        <taxon>Insecta</taxon>
        <taxon>Pterygota</taxon>
        <taxon>Neoptera</taxon>
        <taxon>Endopterygota</taxon>
        <taxon>Diptera</taxon>
        <taxon>Nematocera</taxon>
        <taxon>Culicoidea</taxon>
        <taxon>Culicidae</taxon>
        <taxon>Culicinae</taxon>
        <taxon>Culicini</taxon>
        <taxon>Culex</taxon>
        <taxon>Culex</taxon>
    </lineage>
</organism>